<dbReference type="OrthoDB" id="2582433at2759"/>
<keyword evidence="2" id="KW-0808">Transferase</keyword>
<feature type="transmembrane region" description="Helical" evidence="1">
    <location>
        <begin position="814"/>
        <end position="838"/>
    </location>
</feature>
<feature type="transmembrane region" description="Helical" evidence="1">
    <location>
        <begin position="1315"/>
        <end position="1337"/>
    </location>
</feature>
<gene>
    <name evidence="2" type="ORF">K444DRAFT_539718</name>
</gene>
<keyword evidence="1" id="KW-0472">Membrane</keyword>
<dbReference type="InParanoid" id="A0A2J6SUC6"/>
<keyword evidence="1" id="KW-0812">Transmembrane</keyword>
<dbReference type="STRING" id="1095630.A0A2J6SUC6"/>
<feature type="transmembrane region" description="Helical" evidence="1">
    <location>
        <begin position="1291"/>
        <end position="1309"/>
    </location>
</feature>
<feature type="transmembrane region" description="Helical" evidence="1">
    <location>
        <begin position="922"/>
        <end position="942"/>
    </location>
</feature>
<proteinExistence type="predicted"/>
<feature type="transmembrane region" description="Helical" evidence="1">
    <location>
        <begin position="1262"/>
        <end position="1279"/>
    </location>
</feature>
<dbReference type="Gene3D" id="3.40.50.2000">
    <property type="entry name" value="Glycogen Phosphorylase B"/>
    <property type="match status" value="1"/>
</dbReference>
<dbReference type="RefSeq" id="XP_024731279.1">
    <property type="nucleotide sequence ID" value="XM_024875655.1"/>
</dbReference>
<dbReference type="EMBL" id="KZ613865">
    <property type="protein sequence ID" value="PMD54375.1"/>
    <property type="molecule type" value="Genomic_DNA"/>
</dbReference>
<feature type="transmembrane region" description="Helical" evidence="1">
    <location>
        <begin position="897"/>
        <end position="916"/>
    </location>
</feature>
<dbReference type="PANTHER" id="PTHR12526:SF630">
    <property type="entry name" value="GLYCOSYLTRANSFERASE"/>
    <property type="match status" value="1"/>
</dbReference>
<protein>
    <submittedName>
        <fullName evidence="2">Glycosyltransferase family 4 protein</fullName>
    </submittedName>
</protein>
<evidence type="ECO:0000313" key="3">
    <source>
        <dbReference type="Proteomes" id="UP000235371"/>
    </source>
</evidence>
<feature type="transmembrane region" description="Helical" evidence="1">
    <location>
        <begin position="850"/>
        <end position="868"/>
    </location>
</feature>
<feature type="transmembrane region" description="Helical" evidence="1">
    <location>
        <begin position="954"/>
        <end position="974"/>
    </location>
</feature>
<dbReference type="Pfam" id="PF13692">
    <property type="entry name" value="Glyco_trans_1_4"/>
    <property type="match status" value="1"/>
</dbReference>
<accession>A0A2J6SUC6</accession>
<evidence type="ECO:0000256" key="1">
    <source>
        <dbReference type="SAM" id="Phobius"/>
    </source>
</evidence>
<dbReference type="PANTHER" id="PTHR12526">
    <property type="entry name" value="GLYCOSYLTRANSFERASE"/>
    <property type="match status" value="1"/>
</dbReference>
<name>A0A2J6SUC6_9HELO</name>
<feature type="transmembrane region" description="Helical" evidence="1">
    <location>
        <begin position="980"/>
        <end position="1000"/>
    </location>
</feature>
<dbReference type="GO" id="GO:0016740">
    <property type="term" value="F:transferase activity"/>
    <property type="evidence" value="ECO:0007669"/>
    <property type="project" value="UniProtKB-KW"/>
</dbReference>
<keyword evidence="1" id="KW-1133">Transmembrane helix</keyword>
<feature type="transmembrane region" description="Helical" evidence="1">
    <location>
        <begin position="1235"/>
        <end position="1256"/>
    </location>
</feature>
<organism evidence="2 3">
    <name type="scientific">Hyaloscypha bicolor E</name>
    <dbReference type="NCBI Taxonomy" id="1095630"/>
    <lineage>
        <taxon>Eukaryota</taxon>
        <taxon>Fungi</taxon>
        <taxon>Dikarya</taxon>
        <taxon>Ascomycota</taxon>
        <taxon>Pezizomycotina</taxon>
        <taxon>Leotiomycetes</taxon>
        <taxon>Helotiales</taxon>
        <taxon>Hyaloscyphaceae</taxon>
        <taxon>Hyaloscypha</taxon>
        <taxon>Hyaloscypha bicolor</taxon>
    </lineage>
</organism>
<dbReference type="GeneID" id="36583734"/>
<keyword evidence="3" id="KW-1185">Reference proteome</keyword>
<evidence type="ECO:0000313" key="2">
    <source>
        <dbReference type="EMBL" id="PMD54375.1"/>
    </source>
</evidence>
<reference evidence="2 3" key="1">
    <citation type="submission" date="2016-04" db="EMBL/GenBank/DDBJ databases">
        <title>A degradative enzymes factory behind the ericoid mycorrhizal symbiosis.</title>
        <authorList>
            <consortium name="DOE Joint Genome Institute"/>
            <person name="Martino E."/>
            <person name="Morin E."/>
            <person name="Grelet G."/>
            <person name="Kuo A."/>
            <person name="Kohler A."/>
            <person name="Daghino S."/>
            <person name="Barry K."/>
            <person name="Choi C."/>
            <person name="Cichocki N."/>
            <person name="Clum A."/>
            <person name="Copeland A."/>
            <person name="Hainaut M."/>
            <person name="Haridas S."/>
            <person name="Labutti K."/>
            <person name="Lindquist E."/>
            <person name="Lipzen A."/>
            <person name="Khouja H.-R."/>
            <person name="Murat C."/>
            <person name="Ohm R."/>
            <person name="Olson A."/>
            <person name="Spatafora J."/>
            <person name="Veneault-Fourrey C."/>
            <person name="Henrissat B."/>
            <person name="Grigoriev I."/>
            <person name="Martin F."/>
            <person name="Perotto S."/>
        </authorList>
    </citation>
    <scope>NUCLEOTIDE SEQUENCE [LARGE SCALE GENOMIC DNA]</scope>
    <source>
        <strain evidence="2 3">E</strain>
    </source>
</reference>
<dbReference type="SUPFAM" id="SSF53756">
    <property type="entry name" value="UDP-Glycosyltransferase/glycogen phosphorylase"/>
    <property type="match status" value="1"/>
</dbReference>
<sequence length="2833" mass="317239">MAFQNEPSNSLTQIAADRLRRFAAPRSERSSQTTVEKCEWIKSPSLGIYLGSFEQPATEAQTKFFADNDTVILDPLQPNISATLKATCGMSGAPTRMIGRIDLAVLLGNPVHERMSESSLISSLDKIMSTASTHFQGVDGGIDSSGFNGILLAGWEIFPIPVLNLLNAVLTTNGLEVYLETGGPDFLKTPNVLTADSIAGLVIRNALMHPNGDRRDCFDMESLRPTVKSFISQACLRNFAVLVWETLDSDAVPSIAALKRTHTWCNFYSVVPWIGSNNALFDLSIKSSTVQPLSAFDWLKERHVLELHDLWRNNRASQAQYSNQSQTACQFVATLLPCLQVAQGTSGCAHDNSASISLSPVPPSEFDDWFVLKDGAQGDPICFSPNGMSYEGMGCFPLGVDVTIEDFQDVCWSQRNLKKLDLLDSLPTATLQSYGAVFDRFITEFDSSVSSQHASLLYGQDDIRELSKLLSQTSEECIEGIRIFVGLHSGFQKRPRQQFWAVYNVHNSITDIFLSKDAQDVMGTILHTFLSCRGLTRRQCFTAEFLFARWNDTLVVPNGILRRTIQDLSRLTPEECMVLLQQITFSETEDDSFLAGVKSTLAQQLIDKPSMHQLKELGTAAYLNGSVTREDLVAARLRWHCQRNQPHPNLSAAVDLFSEVEATVIRVLRDRNRDVLQSLTDALDGFLGESITAIDATADTFTLSLFCTMQKLAFEEVYMEVTDRNPLFNDQPDQAAAFAELFALGSRCESYFDMTPSQFGELLSKRYHDHYSVKQPPPFKESKFALSSAFAEAQIDVDPNFTGHEMPSYQRFTFLSVFAIPALIDILMLTTTGHGLYLSSYMTEQEQHSATVALMLSLLLSGAIGTWITCGGTYYLASMAFSAMNLFVITRLLGGFAFTLIVGFVGFVAFTCMTGVRAGIVFFLYLIALTTYLCLLAALANFQFSGSTFQSGRTVIIMCIPVLFISPITTIFLPLHDIDIYLPVLYLFISLLILGVRRIGSRWTTWYQKIFPLDDSTLKEWYLDKISSSTRDELEKMSEPAILKLARQALFHDVALENRKWFLSHQTKDPLVVQLAKSFKATDFLMDWYCRYSSVPKPIPFSSAWNVQTKVALDSLQKSQLGIRFHNGFIHWRQAGDEIGCTVLYFVIALLDKWVSLINGAALTGYLSSDSNLRMPIGFGLAYYLIGAVLLDFNAHKLHELASQGKEEVVPIDDDIPGAVRAKFQSRKTLYWTTLYKYLLWHVWGLAVTATLLWLFSGTKQATIVFLSYVGAYTGLLWYQYTKVFSGPHALKPLLVGVSFGLPLGFILHHELPNFLYAEIIALAAATWTVAILSLWAGKIAGTPVETPLGHIDGAFHAYSAPGADQAWSQPELQSLHDKLTGLAKGERFPVDPESDFGKKVKLRLREWRYIELPELAAQAFPEAEKLLELSEKLFKEGSVTVELVSVEHLIKYDRTMRAVSSQINQKIRLFVGCETKSVPRNDDPLPQFHQDVAELLMQVVAERFLGFSTRDAVLAQSMWASTSAWGESANSSLLERQLRTCTKAGDASSLISHLRKQLLRDLCLGLNCDTEWEGLPEDLRKYLINRCLGHSAAPNDDQIQFLSSKLNMSCGLEFDTFIARSNYAALTGAITISRASAWLSGDKSQRSHLHLNPVNTMSILNLFARTAPITPPSFSDRVHKYCGFIWHQIGVGCKFFSVAFVADPEYQREVKCTFSRGPHVTQSMTRFFFTGIWMWSKAIQELFLPTFLFHNRKPVVNLWKNVQGIEVSLKRRHITIRNLDGNFTAFIHPVDEGTFKLLQYRGDHQSEPESKDELCSINMYSHGLALLRRVEMNNGSTINDYVYEYRHPDPRERKRLSKTDILACPITRKGIAGQHNSQAVNYNSKGQIDSGSWIKDGNLIRFQYHYQKTGKVQAALLRAEFVLPHMSCTVSWCAAPRSHPERLDTWIPHSQVTEATFVWGEDVWENKYLYDHKFHPTISTTLNGRTVDTPPFILYDHLAILKKPDHVSILDDNPLFSFASVKSNAITRWLGLASRKYPVSASQARSRLWKAWKEDPGFDGIVVRWLDERLLRRDPILRPYWRKRDTGALDEAEAYLDQNRDAVMASVDLDNMISSWTPLAMKINDLYSFGQGGDACSRTRSNAASQEDDEDEAALHVIAVDTGTWPNEGGGVSACRSDVINNLRTIKWHMVAEAANDFGIPKRQIERNVHSLKIIPLWGLDLMTPTHGLFANRLDSEVDHNTTHATLLDIERTFVPILAAMISGARALDLSIRDVQQVTRALVNLNAYFKDSRHNWSAVWRSDVVKSAWRRLWLSKATSTSNAVPSSQWLKVELPTIGQLDQGLELWSRYLFIFSIPVPDKMPAVFQASHHSVSASYGIVCKVKRGCILQIWDHAISWRETNLYMSSALCALSPFVRNSLLGLMRVTSVLTLHHADTILPCADFFNPNWEVEIGTCQGKIEHRSAFRRKIDPVVNGITHMELFTPVQELQTKTPTVTMLSHVWYFFRYAKDIKTALLAADIIVNQWGFKDYRLEIYGAIDKSPGYTTNCQEIIATKSLRYNVFLQGEADPISVLQKTWLFLNSSISEGLPLALGEAALTGAPIVCTDVGASLRVLKDPDDGSCFSAVVAPNDALAMARAQIKLLALLEEWSAYADSTASSETTSDSSFPTNPTSEDVARITQRMYEQSAARRALGMRSRAIVQKSFSGERYLREHEQMLWIGKARYDMARAMVSRPVTLLPARRAVQLVDLTSAKVQAGPGESLQIPSLAYGISSETPSMATDFTPGTGIEARLQIAEQEVIKSPGRAVVKIVEVGHRRQDSVMSGSGQNWV</sequence>
<dbReference type="Proteomes" id="UP000235371">
    <property type="component" value="Unassembled WGS sequence"/>
</dbReference>